<dbReference type="Proteomes" id="UP001497525">
    <property type="component" value="Unassembled WGS sequence"/>
</dbReference>
<dbReference type="AlphaFoldDB" id="A0AAV2T7Y6"/>
<evidence type="ECO:0000256" key="1">
    <source>
        <dbReference type="ARBA" id="ARBA00005298"/>
    </source>
</evidence>
<accession>A0AAV2T7Y6</accession>
<dbReference type="PANTHER" id="PTHR11188:SF17">
    <property type="entry name" value="FI21816P1"/>
    <property type="match status" value="1"/>
</dbReference>
<feature type="region of interest" description="Disordered" evidence="2">
    <location>
        <begin position="258"/>
        <end position="341"/>
    </location>
</feature>
<evidence type="ECO:0000313" key="4">
    <source>
        <dbReference type="EMBL" id="CAL5132376.1"/>
    </source>
</evidence>
<dbReference type="GO" id="GO:0005737">
    <property type="term" value="C:cytoplasm"/>
    <property type="evidence" value="ECO:0007669"/>
    <property type="project" value="TreeGrafter"/>
</dbReference>
<sequence>MGCDLSKIYNIEIHLENELAVFEPRDEVAGHVVIQAEEDTAVHSCALWLYGMVKTRWKSSPKEQFGRVGSMTGGMNSLRSASSLINYKQSDQLCSATTTLLADVIDNLCITGNGIIHGLCGNQPNKSCYECPWSFMPQVQQKSWSLSSCPPADETKNGEVKTNTWASTDRSPAIHPEEKMGSSNSGSINLPLKPDLRDFRAKDVHWTVCENCDKCLPRVCKEKWGNLVERDAEKTAVCGDARVIYKAKIDLLKSYTEQDDQAAISETGTGDRSGSEDSFLMGSRDQDNVSPQQHLAEQNITSEGVDDGDDGAGASDSASVPSVTSPSGKDEREPKPSGKSESAIILTRGVHVFDFEFQLPSDLPSSFELPTSCLAGGASARLHYGLRVEVCNHTAHIRHTQEREIVVFRPLELIHFPRLRDRVTLHKEFNLSGCCTGPNGYIQCDLSVNKTGFVPGESVTPQVHVTNLSSRPIQTVHLTFAQTVLLRGINGQSHIEVLRLFATRLKPQHTVPDNSFPSRSYSHDDDPSLFSPSISLSSYTSEKAHSAHMVKAKGREQKMHKVSSSKTINTVDTIAVAANGGSAYFEDIIHVPPLPATGLFGRQNLVYIEYVLILRLRMQGDTEGKFDQQMQIPITVGSDPTRETSFAGCSEVVPCYASFNYASGEVVEYDPSAMQLEQPDRYQFTPVYRYFKPRPARISEPVSDSTERGLTKSSSSYGQMRPNLPAPSNLSSTNSFSKFRSTAQKTPQEKLISAKIRPFGSSVLMPQSLGKDQQAYSSVVSNYHVDTSEDQIESASDQLDEEIRVNQLDWKDQCHEASTVTDSDDLVENPKTECSSSSESPQILVLSNKQFFDDGVQVTVGSEERCKQQNGESDSVRVSRPLLPYANIQNTVKQCGRSGNISAQRQFSFEIDSEQNFSDYESQNFTKLKTHESAGRESTLRLGSPSDSDNCAQYQENDSDSDRTSSNQTISPLKQTTSARPAYRHLHSHSSTFTGEEHKNSSLPTPQSTFEDFSINSNESQTQVHSDQTKSAALLSQTLRGMGERRRAVSQGRLVSRHIVSRSQYAMRNLHNRYWSRPLVAALPGRTDELDGIWQTGHVSALK</sequence>
<feature type="compositionally biased region" description="Polar residues" evidence="2">
    <location>
        <begin position="160"/>
        <end position="170"/>
    </location>
</feature>
<feature type="region of interest" description="Disordered" evidence="2">
    <location>
        <begin position="928"/>
        <end position="1010"/>
    </location>
</feature>
<dbReference type="SMART" id="SM01017">
    <property type="entry name" value="Arrestin_C"/>
    <property type="match status" value="1"/>
</dbReference>
<dbReference type="InterPro" id="IPR050357">
    <property type="entry name" value="Arrestin_domain-protein"/>
</dbReference>
<feature type="compositionally biased region" description="Polar residues" evidence="2">
    <location>
        <begin position="945"/>
        <end position="956"/>
    </location>
</feature>
<organism evidence="4 5">
    <name type="scientific">Calicophoron daubneyi</name>
    <name type="common">Rumen fluke</name>
    <name type="synonym">Paramphistomum daubneyi</name>
    <dbReference type="NCBI Taxonomy" id="300641"/>
    <lineage>
        <taxon>Eukaryota</taxon>
        <taxon>Metazoa</taxon>
        <taxon>Spiralia</taxon>
        <taxon>Lophotrochozoa</taxon>
        <taxon>Platyhelminthes</taxon>
        <taxon>Trematoda</taxon>
        <taxon>Digenea</taxon>
        <taxon>Plagiorchiida</taxon>
        <taxon>Pronocephalata</taxon>
        <taxon>Paramphistomoidea</taxon>
        <taxon>Paramphistomidae</taxon>
        <taxon>Calicophoron</taxon>
    </lineage>
</organism>
<feature type="compositionally biased region" description="Polar residues" evidence="2">
    <location>
        <begin position="726"/>
        <end position="746"/>
    </location>
</feature>
<dbReference type="InterPro" id="IPR011022">
    <property type="entry name" value="Arrestin_C-like"/>
</dbReference>
<dbReference type="Pfam" id="PF00339">
    <property type="entry name" value="Arrestin_N"/>
    <property type="match status" value="1"/>
</dbReference>
<reference evidence="4" key="1">
    <citation type="submission" date="2024-06" db="EMBL/GenBank/DDBJ databases">
        <authorList>
            <person name="Liu X."/>
            <person name="Lenzi L."/>
            <person name="Haldenby T S."/>
            <person name="Uol C."/>
        </authorList>
    </citation>
    <scope>NUCLEOTIDE SEQUENCE</scope>
</reference>
<feature type="domain" description="Arrestin C-terminal-like" evidence="3">
    <location>
        <begin position="438"/>
        <end position="641"/>
    </location>
</feature>
<dbReference type="EMBL" id="CAXLJL010000123">
    <property type="protein sequence ID" value="CAL5132376.1"/>
    <property type="molecule type" value="Genomic_DNA"/>
</dbReference>
<evidence type="ECO:0000313" key="5">
    <source>
        <dbReference type="Proteomes" id="UP001497525"/>
    </source>
</evidence>
<feature type="region of interest" description="Disordered" evidence="2">
    <location>
        <begin position="819"/>
        <end position="839"/>
    </location>
</feature>
<name>A0AAV2T7Y6_CALDB</name>
<dbReference type="GO" id="GO:0015031">
    <property type="term" value="P:protein transport"/>
    <property type="evidence" value="ECO:0007669"/>
    <property type="project" value="TreeGrafter"/>
</dbReference>
<feature type="compositionally biased region" description="Polar residues" evidence="2">
    <location>
        <begin position="1001"/>
        <end position="1010"/>
    </location>
</feature>
<comment type="similarity">
    <text evidence="1">Belongs to the arrestin family.</text>
</comment>
<dbReference type="Gene3D" id="2.60.40.640">
    <property type="match status" value="3"/>
</dbReference>
<protein>
    <recommendedName>
        <fullName evidence="3">Arrestin C-terminal-like domain-containing protein</fullName>
    </recommendedName>
</protein>
<feature type="compositionally biased region" description="Polar residues" evidence="2">
    <location>
        <begin position="964"/>
        <end position="979"/>
    </location>
</feature>
<feature type="compositionally biased region" description="Basic and acidic residues" evidence="2">
    <location>
        <begin position="328"/>
        <end position="338"/>
    </location>
</feature>
<evidence type="ECO:0000256" key="2">
    <source>
        <dbReference type="SAM" id="MobiDB-lite"/>
    </source>
</evidence>
<evidence type="ECO:0000259" key="3">
    <source>
        <dbReference type="SMART" id="SM01017"/>
    </source>
</evidence>
<feature type="region of interest" description="Disordered" evidence="2">
    <location>
        <begin position="146"/>
        <end position="187"/>
    </location>
</feature>
<dbReference type="PANTHER" id="PTHR11188">
    <property type="entry name" value="ARRESTIN DOMAIN CONTAINING PROTEIN"/>
    <property type="match status" value="1"/>
</dbReference>
<feature type="region of interest" description="Disordered" evidence="2">
    <location>
        <begin position="698"/>
        <end position="747"/>
    </location>
</feature>
<dbReference type="InterPro" id="IPR011021">
    <property type="entry name" value="Arrestin-like_N"/>
</dbReference>
<feature type="compositionally biased region" description="Basic and acidic residues" evidence="2">
    <location>
        <begin position="929"/>
        <end position="939"/>
    </location>
</feature>
<dbReference type="InterPro" id="IPR014756">
    <property type="entry name" value="Ig_E-set"/>
</dbReference>
<proteinExistence type="inferred from homology"/>
<feature type="compositionally biased region" description="Polar residues" evidence="2">
    <location>
        <begin position="288"/>
        <end position="302"/>
    </location>
</feature>
<dbReference type="InterPro" id="IPR014752">
    <property type="entry name" value="Arrestin-like_C"/>
</dbReference>
<comment type="caution">
    <text evidence="4">The sequence shown here is derived from an EMBL/GenBank/DDBJ whole genome shotgun (WGS) entry which is preliminary data.</text>
</comment>
<dbReference type="SUPFAM" id="SSF81296">
    <property type="entry name" value="E set domains"/>
    <property type="match status" value="2"/>
</dbReference>
<gene>
    <name evidence="4" type="ORF">CDAUBV1_LOCUS5209</name>
</gene>